<feature type="compositionally biased region" description="Polar residues" evidence="1">
    <location>
        <begin position="31"/>
        <end position="47"/>
    </location>
</feature>
<name>A0ABU5JBJ5_9ACTN</name>
<accession>A0ABU5JBJ5</accession>
<proteinExistence type="predicted"/>
<feature type="region of interest" description="Disordered" evidence="1">
    <location>
        <begin position="1"/>
        <end position="83"/>
    </location>
</feature>
<protein>
    <submittedName>
        <fullName evidence="2">Uncharacterized protein</fullName>
    </submittedName>
</protein>
<reference evidence="2 3" key="1">
    <citation type="submission" date="2023-12" db="EMBL/GenBank/DDBJ databases">
        <title>Micromonospora sp. nov., isolated from Atacama Desert.</title>
        <authorList>
            <person name="Carro L."/>
            <person name="Golinska P."/>
            <person name="Klenk H.-P."/>
            <person name="Goodfellow M."/>
        </authorList>
    </citation>
    <scope>NUCLEOTIDE SEQUENCE [LARGE SCALE GENOMIC DNA]</scope>
    <source>
        <strain evidence="2 3">4G53</strain>
    </source>
</reference>
<dbReference type="EMBL" id="JAXOTQ010000011">
    <property type="protein sequence ID" value="MDZ5489972.1"/>
    <property type="molecule type" value="Genomic_DNA"/>
</dbReference>
<comment type="caution">
    <text evidence="2">The sequence shown here is derived from an EMBL/GenBank/DDBJ whole genome shotgun (WGS) entry which is preliminary data.</text>
</comment>
<feature type="compositionally biased region" description="Low complexity" evidence="1">
    <location>
        <begin position="7"/>
        <end position="26"/>
    </location>
</feature>
<evidence type="ECO:0000313" key="2">
    <source>
        <dbReference type="EMBL" id="MDZ5489972.1"/>
    </source>
</evidence>
<dbReference type="RefSeq" id="WP_322440238.1">
    <property type="nucleotide sequence ID" value="NZ_JAXOTQ010000011.1"/>
</dbReference>
<evidence type="ECO:0000313" key="3">
    <source>
        <dbReference type="Proteomes" id="UP001290101"/>
    </source>
</evidence>
<feature type="compositionally biased region" description="Low complexity" evidence="1">
    <location>
        <begin position="49"/>
        <end position="60"/>
    </location>
</feature>
<keyword evidence="3" id="KW-1185">Reference proteome</keyword>
<organism evidence="2 3">
    <name type="scientific">Micromonospora sicca</name>
    <dbReference type="NCBI Taxonomy" id="2202420"/>
    <lineage>
        <taxon>Bacteria</taxon>
        <taxon>Bacillati</taxon>
        <taxon>Actinomycetota</taxon>
        <taxon>Actinomycetes</taxon>
        <taxon>Micromonosporales</taxon>
        <taxon>Micromonosporaceae</taxon>
        <taxon>Micromonospora</taxon>
    </lineage>
</organism>
<sequence>MTESTKAAVSVPASSRHSAPSSPNRSVGVGRSQTARLPSMNGNNSTIEAVRTAAPAVRAPQRYASTATPSVEPPAAPLPGRGR</sequence>
<dbReference type="Proteomes" id="UP001290101">
    <property type="component" value="Unassembled WGS sequence"/>
</dbReference>
<evidence type="ECO:0000256" key="1">
    <source>
        <dbReference type="SAM" id="MobiDB-lite"/>
    </source>
</evidence>
<gene>
    <name evidence="2" type="ORF">U2F25_10925</name>
</gene>